<dbReference type="EMBL" id="QVEU01000002">
    <property type="protein sequence ID" value="RGB77146.1"/>
    <property type="molecule type" value="Genomic_DNA"/>
</dbReference>
<dbReference type="GO" id="GO:0006260">
    <property type="term" value="P:DNA replication"/>
    <property type="evidence" value="ECO:0007669"/>
    <property type="project" value="UniProtKB-UniRule"/>
</dbReference>
<dbReference type="InterPro" id="IPR024704">
    <property type="entry name" value="SMC"/>
</dbReference>
<dbReference type="InterPro" id="IPR036277">
    <property type="entry name" value="SMC_hinge_sf"/>
</dbReference>
<dbReference type="GO" id="GO:0005524">
    <property type="term" value="F:ATP binding"/>
    <property type="evidence" value="ECO:0007669"/>
    <property type="project" value="UniProtKB-UniRule"/>
</dbReference>
<dbReference type="NCBIfam" id="TIGR02168">
    <property type="entry name" value="SMC_prok_B"/>
    <property type="match status" value="1"/>
</dbReference>
<dbReference type="InterPro" id="IPR027417">
    <property type="entry name" value="P-loop_NTPase"/>
</dbReference>
<comment type="similarity">
    <text evidence="6">Belongs to the SMC family.</text>
</comment>
<evidence type="ECO:0000256" key="6">
    <source>
        <dbReference type="HAMAP-Rule" id="MF_01894"/>
    </source>
</evidence>
<dbReference type="Pfam" id="PF06470">
    <property type="entry name" value="SMC_hinge"/>
    <property type="match status" value="1"/>
</dbReference>
<accession>A0A3E2TJI4</accession>
<comment type="domain">
    <text evidence="6">Contains large globular domains required for ATP hydrolysis at each terminus and a third globular domain forming a flexible hinge near the middle of the molecule. These domains are separated by coiled-coil structures.</text>
</comment>
<comment type="subcellular location">
    <subcellularLocation>
        <location evidence="6">Cytoplasm</location>
    </subcellularLocation>
</comment>
<dbReference type="Gene3D" id="3.40.50.300">
    <property type="entry name" value="P-loop containing nucleotide triphosphate hydrolases"/>
    <property type="match status" value="2"/>
</dbReference>
<dbReference type="GO" id="GO:0005694">
    <property type="term" value="C:chromosome"/>
    <property type="evidence" value="ECO:0007669"/>
    <property type="project" value="InterPro"/>
</dbReference>
<dbReference type="InterPro" id="IPR011890">
    <property type="entry name" value="SMC_prok"/>
</dbReference>
<feature type="binding site" evidence="6">
    <location>
        <begin position="32"/>
        <end position="39"/>
    </location>
    <ligand>
        <name>ATP</name>
        <dbReference type="ChEBI" id="CHEBI:30616"/>
    </ligand>
</feature>
<evidence type="ECO:0000256" key="4">
    <source>
        <dbReference type="ARBA" id="ARBA00023054"/>
    </source>
</evidence>
<evidence type="ECO:0000256" key="5">
    <source>
        <dbReference type="ARBA" id="ARBA00023125"/>
    </source>
</evidence>
<feature type="coiled-coil region" evidence="6">
    <location>
        <begin position="227"/>
        <end position="478"/>
    </location>
</feature>
<dbReference type="Gene3D" id="3.30.70.1620">
    <property type="match status" value="1"/>
</dbReference>
<dbReference type="Pfam" id="PF02463">
    <property type="entry name" value="SMC_N"/>
    <property type="match status" value="1"/>
</dbReference>
<evidence type="ECO:0000313" key="8">
    <source>
        <dbReference type="EMBL" id="RGB77146.1"/>
    </source>
</evidence>
<keyword evidence="9" id="KW-1185">Reference proteome</keyword>
<proteinExistence type="inferred from homology"/>
<keyword evidence="4 6" id="KW-0175">Coiled coil</keyword>
<dbReference type="PIRSF" id="PIRSF005719">
    <property type="entry name" value="SMC"/>
    <property type="match status" value="1"/>
</dbReference>
<dbReference type="GO" id="GO:0005737">
    <property type="term" value="C:cytoplasm"/>
    <property type="evidence" value="ECO:0007669"/>
    <property type="project" value="UniProtKB-SubCell"/>
</dbReference>
<keyword evidence="3 6" id="KW-0067">ATP-binding</keyword>
<dbReference type="AlphaFoldDB" id="A0A3E2TJI4"/>
<feature type="domain" description="SMC hinge" evidence="7">
    <location>
        <begin position="524"/>
        <end position="637"/>
    </location>
</feature>
<reference evidence="8 9" key="1">
    <citation type="submission" date="2018-08" db="EMBL/GenBank/DDBJ databases">
        <title>A genome reference for cultivated species of the human gut microbiota.</title>
        <authorList>
            <person name="Zou Y."/>
            <person name="Xue W."/>
            <person name="Luo G."/>
        </authorList>
    </citation>
    <scope>NUCLEOTIDE SEQUENCE [LARGE SCALE GENOMIC DNA]</scope>
    <source>
        <strain evidence="8 9">OF01-3</strain>
    </source>
</reference>
<feature type="coiled-coil region" evidence="6">
    <location>
        <begin position="680"/>
        <end position="789"/>
    </location>
</feature>
<sequence length="1172" mass="135409">MRLESIELKGFKSFANKTIIPFDEQITAIVGPNGSGKSNISDAIRWVLGEQSVKSLRGSKMNDVIFQGAENKNSLNLAEVNLNFSNEDKSLDIAYDKVVISRRIYRDGENEYRINGKKVRLKDVRELFLDTGIGKEGYSIIGQGRIDEIINSSNIERRTIFEEASGISKHKYRRDEASKKLNKVTEDLEIIEREWEYKSHDLEKLSVEAKNFQKWRKLSEQLNKDSYNYLTNKSKVLIKERENLEDKIEGIDESIKLNENNLIDIKDRLEPFNKDYKALKSLIENSEQSLIKYEKTIEANKNKIDLNKQKLAYNQKDYKRIEDNLKSSKEKLEKFTEKLKEEENNLSRKNEEIDSTKTLINDLTLSIDEFKEKNSKFNKNLSILTDKYNNVSNAINDYNINLKTNELLKQKRDEEKKVNQKKIELISFQMDELSTEIDDLTSKISKLKKILEQSELELEKINKEITNIENELSINEKNRSKTNINFKSAINEYKFNKNLIEKNEGYNYSVQDFLNKSKDSKLRDFYLDTLANLINVKDGYEDIIDNLIGGAVQNIVTKSKDETRNLINFVNQNNIGRITFLPIDSIKAYKKDKPKESEVIAMAYELLSYSEELENIIYHFLGSTVVVKDIDDAISLSKKIKGYRIISLDLDVINAWGSMVAGSNKNKRSNINILNRNKKLNDNKRKIGTLKSEHDRLLDEHSKLEKQKKDVLKESQKLENSYKKNKESFSKISNDIGNLTYKLENLSTQREELEDNNNISPVINSNIDIDELNNNYKKYKDLIDAINEDIKANEKLKIETTSKLSESKNKLEISNRDLNMINNTISSIKAELANLSQSQKIEDKLLLETDENLSQVSTENEKLLNKNLDLSKRIVDLSNELKSNKSLLEEKESENSKLIESLKDLEENINTFNIEKVKLSYKLESIDKEYNNLLDEVKPYISIEINDLKKKYKDENPVEVKKDKLISLQKSINNIGYFTTDSEKLYKESLEEFNFIDTQVKDLKESKDNIKKMIISLESEMKDEFKKNFDLINERFARIFKTLFIGGEAKLKLDDENVLLAGVDIIARPPSKSLKSITLLSGGEKALTAVALLFAIFETNPAPFAILDEIDAALDETNIKRYIEYLKSLSEKSQFIMITHRQTTMQLAEKIHGVTIGDDGISKVYSIDFSED</sequence>
<dbReference type="InterPro" id="IPR003395">
    <property type="entry name" value="RecF/RecN/SMC_N"/>
</dbReference>
<dbReference type="SUPFAM" id="SSF75553">
    <property type="entry name" value="Smc hinge domain"/>
    <property type="match status" value="1"/>
</dbReference>
<organism evidence="8 9">
    <name type="scientific">Anaerococcus nagyae</name>
    <dbReference type="NCBI Taxonomy" id="1755241"/>
    <lineage>
        <taxon>Bacteria</taxon>
        <taxon>Bacillati</taxon>
        <taxon>Bacillota</taxon>
        <taxon>Tissierellia</taxon>
        <taxon>Tissierellales</taxon>
        <taxon>Peptoniphilaceae</taxon>
        <taxon>Anaerococcus</taxon>
    </lineage>
</organism>
<evidence type="ECO:0000256" key="3">
    <source>
        <dbReference type="ARBA" id="ARBA00022840"/>
    </source>
</evidence>
<comment type="caution">
    <text evidence="8">The sequence shown here is derived from an EMBL/GenBank/DDBJ whole genome shotgun (WGS) entry which is preliminary data.</text>
</comment>
<protein>
    <recommendedName>
        <fullName evidence="6">Chromosome partition protein Smc</fullName>
    </recommendedName>
</protein>
<evidence type="ECO:0000256" key="1">
    <source>
        <dbReference type="ARBA" id="ARBA00022490"/>
    </source>
</evidence>
<dbReference type="SUPFAM" id="SSF52540">
    <property type="entry name" value="P-loop containing nucleoside triphosphate hydrolases"/>
    <property type="match status" value="1"/>
</dbReference>
<dbReference type="GO" id="GO:0016887">
    <property type="term" value="F:ATP hydrolysis activity"/>
    <property type="evidence" value="ECO:0007669"/>
    <property type="project" value="InterPro"/>
</dbReference>
<dbReference type="GO" id="GO:0030261">
    <property type="term" value="P:chromosome condensation"/>
    <property type="evidence" value="ECO:0007669"/>
    <property type="project" value="InterPro"/>
</dbReference>
<keyword evidence="5 6" id="KW-0238">DNA-binding</keyword>
<gene>
    <name evidence="6 8" type="primary">smc</name>
    <name evidence="8" type="ORF">DXA39_02665</name>
</gene>
<evidence type="ECO:0000259" key="7">
    <source>
        <dbReference type="SMART" id="SM00968"/>
    </source>
</evidence>
<feature type="coiled-coil region" evidence="6">
    <location>
        <begin position="818"/>
        <end position="922"/>
    </location>
</feature>
<dbReference type="Proteomes" id="UP000261011">
    <property type="component" value="Unassembled WGS sequence"/>
</dbReference>
<dbReference type="GO" id="GO:0007062">
    <property type="term" value="P:sister chromatid cohesion"/>
    <property type="evidence" value="ECO:0007669"/>
    <property type="project" value="InterPro"/>
</dbReference>
<dbReference type="OrthoDB" id="9808768at2"/>
<dbReference type="InterPro" id="IPR010935">
    <property type="entry name" value="SMC_hinge"/>
</dbReference>
<dbReference type="SMART" id="SM00968">
    <property type="entry name" value="SMC_hinge"/>
    <property type="match status" value="1"/>
</dbReference>
<name>A0A3E2TJI4_9FIRM</name>
<evidence type="ECO:0000313" key="9">
    <source>
        <dbReference type="Proteomes" id="UP000261011"/>
    </source>
</evidence>
<keyword evidence="1 6" id="KW-0963">Cytoplasm</keyword>
<dbReference type="HAMAP" id="MF_01894">
    <property type="entry name" value="Smc_prok"/>
    <property type="match status" value="1"/>
</dbReference>
<evidence type="ECO:0000256" key="2">
    <source>
        <dbReference type="ARBA" id="ARBA00022741"/>
    </source>
</evidence>
<dbReference type="Gene3D" id="1.20.1060.20">
    <property type="match status" value="1"/>
</dbReference>
<keyword evidence="2 6" id="KW-0547">Nucleotide-binding</keyword>
<dbReference type="GO" id="GO:0007059">
    <property type="term" value="P:chromosome segregation"/>
    <property type="evidence" value="ECO:0007669"/>
    <property type="project" value="UniProtKB-UniRule"/>
</dbReference>
<comment type="subunit">
    <text evidence="6">Homodimer.</text>
</comment>
<dbReference type="PANTHER" id="PTHR43977">
    <property type="entry name" value="STRUCTURAL MAINTENANCE OF CHROMOSOMES PROTEIN 3"/>
    <property type="match status" value="1"/>
</dbReference>
<comment type="function">
    <text evidence="6">Required for chromosome condensation and partitioning.</text>
</comment>
<dbReference type="RefSeq" id="WP_117520837.1">
    <property type="nucleotide sequence ID" value="NZ_QVEU01000002.1"/>
</dbReference>
<dbReference type="GO" id="GO:0003677">
    <property type="term" value="F:DNA binding"/>
    <property type="evidence" value="ECO:0007669"/>
    <property type="project" value="UniProtKB-UniRule"/>
</dbReference>